<sequence length="58" mass="6707">MEVMYGSAGENKNYTGKEDGVKEGSERIDGPWEHGEMIKQGSHGRKRKRWSLKKIRRS</sequence>
<dbReference type="Proteomes" id="UP001365542">
    <property type="component" value="Unassembled WGS sequence"/>
</dbReference>
<dbReference type="EMBL" id="JAVHJO010000001">
    <property type="protein sequence ID" value="KAK6544892.1"/>
    <property type="molecule type" value="Genomic_DNA"/>
</dbReference>
<keyword evidence="3" id="KW-1185">Reference proteome</keyword>
<evidence type="ECO:0000256" key="1">
    <source>
        <dbReference type="SAM" id="MobiDB-lite"/>
    </source>
</evidence>
<evidence type="ECO:0000313" key="3">
    <source>
        <dbReference type="Proteomes" id="UP001365542"/>
    </source>
</evidence>
<proteinExistence type="predicted"/>
<evidence type="ECO:0000313" key="2">
    <source>
        <dbReference type="EMBL" id="KAK6544892.1"/>
    </source>
</evidence>
<feature type="compositionally biased region" description="Basic residues" evidence="1">
    <location>
        <begin position="42"/>
        <end position="58"/>
    </location>
</feature>
<protein>
    <submittedName>
        <fullName evidence="2">Uncharacterized protein</fullName>
    </submittedName>
</protein>
<comment type="caution">
    <text evidence="2">The sequence shown here is derived from an EMBL/GenBank/DDBJ whole genome shotgun (WGS) entry which is preliminary data.</text>
</comment>
<reference evidence="2 3" key="1">
    <citation type="submission" date="2019-10" db="EMBL/GenBank/DDBJ databases">
        <authorList>
            <person name="Palmer J.M."/>
        </authorList>
    </citation>
    <scope>NUCLEOTIDE SEQUENCE [LARGE SCALE GENOMIC DNA]</scope>
    <source>
        <strain evidence="2 3">TWF694</strain>
    </source>
</reference>
<feature type="region of interest" description="Disordered" evidence="1">
    <location>
        <begin position="1"/>
        <end position="58"/>
    </location>
</feature>
<organism evidence="2 3">
    <name type="scientific">Orbilia ellipsospora</name>
    <dbReference type="NCBI Taxonomy" id="2528407"/>
    <lineage>
        <taxon>Eukaryota</taxon>
        <taxon>Fungi</taxon>
        <taxon>Dikarya</taxon>
        <taxon>Ascomycota</taxon>
        <taxon>Pezizomycotina</taxon>
        <taxon>Orbiliomycetes</taxon>
        <taxon>Orbiliales</taxon>
        <taxon>Orbiliaceae</taxon>
        <taxon>Orbilia</taxon>
    </lineage>
</organism>
<name>A0AAV9XRZ3_9PEZI</name>
<dbReference type="AlphaFoldDB" id="A0AAV9XRZ3"/>
<feature type="compositionally biased region" description="Basic and acidic residues" evidence="1">
    <location>
        <begin position="15"/>
        <end position="37"/>
    </location>
</feature>
<gene>
    <name evidence="2" type="ORF">TWF694_001571</name>
</gene>
<accession>A0AAV9XRZ3</accession>